<dbReference type="Proteomes" id="UP000042958">
    <property type="component" value="Unassembled WGS sequence"/>
</dbReference>
<dbReference type="SMART" id="SM00225">
    <property type="entry name" value="BTB"/>
    <property type="match status" value="1"/>
</dbReference>
<dbReference type="PROSITE" id="PS50097">
    <property type="entry name" value="BTB"/>
    <property type="match status" value="1"/>
</dbReference>
<dbReference type="AlphaFoldDB" id="A0A0F7VJ51"/>
<protein>
    <recommendedName>
        <fullName evidence="1">BTB domain-containing protein</fullName>
    </recommendedName>
</protein>
<dbReference type="OrthoDB" id="194443at2759"/>
<dbReference type="SUPFAM" id="SSF54695">
    <property type="entry name" value="POZ domain"/>
    <property type="match status" value="1"/>
</dbReference>
<dbReference type="Pfam" id="PF00651">
    <property type="entry name" value="BTB"/>
    <property type="match status" value="1"/>
</dbReference>
<feature type="domain" description="BTB" evidence="1">
    <location>
        <begin position="25"/>
        <end position="96"/>
    </location>
</feature>
<accession>A0A0F7VJ51</accession>
<proteinExistence type="predicted"/>
<evidence type="ECO:0000313" key="2">
    <source>
        <dbReference type="EMBL" id="CEO60670.1"/>
    </source>
</evidence>
<dbReference type="EMBL" id="CDHK01000004">
    <property type="protein sequence ID" value="CEO60670.1"/>
    <property type="molecule type" value="Genomic_DNA"/>
</dbReference>
<dbReference type="InterPro" id="IPR011333">
    <property type="entry name" value="SKP1/BTB/POZ_sf"/>
</dbReference>
<dbReference type="STRING" id="104259.A0A0F7VJ51"/>
<sequence length="274" mass="31123">MGEASEDSAPYFATAILPHYHGPLVKINIKPSNHEFTISKQLICAESEVFSAMLEGQVKDCQDMIADLEEMEYVVSVRSIQALIQWLYRRIINFDIEDPREHITAAMELVRLADKYNIVGLKTTMAQYIREIIISNPHPDTDFFGPPVDTHTYWMDREHIISATFLPREHPVRRTIAAASVAGYLRSDDYKFIEETHLYPSFAADLLLEVGSALDRPESMPGGGTFEDPISGKILALDRVTPKKKLHLKEQKDQQGDYFPVGLALGWRFVQLDI</sequence>
<gene>
    <name evidence="2" type="ORF">PMG11_05266</name>
</gene>
<evidence type="ECO:0000259" key="1">
    <source>
        <dbReference type="PROSITE" id="PS50097"/>
    </source>
</evidence>
<organism evidence="2 3">
    <name type="scientific">Penicillium brasilianum</name>
    <dbReference type="NCBI Taxonomy" id="104259"/>
    <lineage>
        <taxon>Eukaryota</taxon>
        <taxon>Fungi</taxon>
        <taxon>Dikarya</taxon>
        <taxon>Ascomycota</taxon>
        <taxon>Pezizomycotina</taxon>
        <taxon>Eurotiomycetes</taxon>
        <taxon>Eurotiomycetidae</taxon>
        <taxon>Eurotiales</taxon>
        <taxon>Aspergillaceae</taxon>
        <taxon>Penicillium</taxon>
    </lineage>
</organism>
<dbReference type="InterPro" id="IPR000210">
    <property type="entry name" value="BTB/POZ_dom"/>
</dbReference>
<name>A0A0F7VJ51_PENBI</name>
<reference evidence="3" key="1">
    <citation type="journal article" date="2015" name="Genome Announc.">
        <title>Draft genome sequence of the fungus Penicillium brasilianum MG11.</title>
        <authorList>
            <person name="Horn F."/>
            <person name="Linde J."/>
            <person name="Mattern D.J."/>
            <person name="Walther G."/>
            <person name="Guthke R."/>
            <person name="Brakhage A.A."/>
            <person name="Valiante V."/>
        </authorList>
    </citation>
    <scope>NUCLEOTIDE SEQUENCE [LARGE SCALE GENOMIC DNA]</scope>
    <source>
        <strain evidence="3">MG11</strain>
    </source>
</reference>
<dbReference type="CDD" id="cd18186">
    <property type="entry name" value="BTB_POZ_ZBTB_KLHL-like"/>
    <property type="match status" value="1"/>
</dbReference>
<keyword evidence="3" id="KW-1185">Reference proteome</keyword>
<evidence type="ECO:0000313" key="3">
    <source>
        <dbReference type="Proteomes" id="UP000042958"/>
    </source>
</evidence>
<dbReference type="Gene3D" id="3.30.710.10">
    <property type="entry name" value="Potassium Channel Kv1.1, Chain A"/>
    <property type="match status" value="1"/>
</dbReference>